<sequence length="462" mass="50756">MTRSADNAPAALKQLKQRTAAASAAGGSIPSSPTPDSAASSAAASANAADAAPIRLDKQGAALLSFDKGLLSTADLPEVAVNKDLVPDFGPQLAHVKEQRFLADDRIAARTLAVTVAAWLGWTLLAPLSFAGYNAAAVQGNATAPPSASAVEAGLANGYPVLYFALGFVWLFVAAGLKIRSFMILHDCGHGSFWATREWNDKTGKLLQMLAYTPFALWRYGHNRHHLVQGNLDVLDEAATIAHTTDDWRKLALWKRVLIRGMRDPIVFMLVLLPLYVWFVHLPFHRRSSWPARLCFLIQATTLYAAFAVRGVPQPFLYAVTLEFFTAWLAGITGIFLFHLQHSVNTGYRAPAEKFSPHAAAIHGSTMLRVPAFLKWLTLGIQYHHIHHLSTRVPCYRLAACHEVGQERGLWSEVNVVDGPKAATSFFNVFWDEPTHQFVTFWPYQIVGQNLGEPNMAYASVF</sequence>
<dbReference type="OrthoDB" id="10260134at2759"/>
<evidence type="ECO:0000256" key="1">
    <source>
        <dbReference type="SAM" id="MobiDB-lite"/>
    </source>
</evidence>
<feature type="region of interest" description="Disordered" evidence="1">
    <location>
        <begin position="1"/>
        <end position="41"/>
    </location>
</feature>
<feature type="compositionally biased region" description="Low complexity" evidence="1">
    <location>
        <begin position="20"/>
        <end position="41"/>
    </location>
</feature>
<evidence type="ECO:0000313" key="4">
    <source>
        <dbReference type="EMBL" id="KJE98166.1"/>
    </source>
</evidence>
<evidence type="ECO:0000313" key="5">
    <source>
        <dbReference type="Proteomes" id="UP000008743"/>
    </source>
</evidence>
<dbReference type="GO" id="GO:0016020">
    <property type="term" value="C:membrane"/>
    <property type="evidence" value="ECO:0007669"/>
    <property type="project" value="TreeGrafter"/>
</dbReference>
<dbReference type="GO" id="GO:0016717">
    <property type="term" value="F:oxidoreductase activity, acting on paired donors, with oxidation of a pair of donors resulting in the reduction of molecular oxygen to two molecules of water"/>
    <property type="evidence" value="ECO:0007669"/>
    <property type="project" value="TreeGrafter"/>
</dbReference>
<dbReference type="PANTHER" id="PTHR19353">
    <property type="entry name" value="FATTY ACID DESATURASE 2"/>
    <property type="match status" value="1"/>
</dbReference>
<gene>
    <name evidence="4" type="ORF">CAOG_008173</name>
</gene>
<dbReference type="EMBL" id="KE346376">
    <property type="protein sequence ID" value="KJE98166.1"/>
    <property type="molecule type" value="Genomic_DNA"/>
</dbReference>
<keyword evidence="5" id="KW-1185">Reference proteome</keyword>
<reference evidence="5" key="1">
    <citation type="submission" date="2011-02" db="EMBL/GenBank/DDBJ databases">
        <title>The Genome Sequence of Capsaspora owczarzaki ATCC 30864.</title>
        <authorList>
            <person name="Russ C."/>
            <person name="Cuomo C."/>
            <person name="Burger G."/>
            <person name="Gray M.W."/>
            <person name="Holland P.W.H."/>
            <person name="King N."/>
            <person name="Lang F.B.F."/>
            <person name="Roger A.J."/>
            <person name="Ruiz-Trillo I."/>
            <person name="Young S.K."/>
            <person name="Zeng Q."/>
            <person name="Gargeya S."/>
            <person name="Alvarado L."/>
            <person name="Berlin A."/>
            <person name="Chapman S.B."/>
            <person name="Chen Z."/>
            <person name="Freedman E."/>
            <person name="Gellesch M."/>
            <person name="Goldberg J."/>
            <person name="Griggs A."/>
            <person name="Gujja S."/>
            <person name="Heilman E."/>
            <person name="Heiman D."/>
            <person name="Howarth C."/>
            <person name="Mehta T."/>
            <person name="Neiman D."/>
            <person name="Pearson M."/>
            <person name="Roberts A."/>
            <person name="Saif S."/>
            <person name="Shea T."/>
            <person name="Shenoy N."/>
            <person name="Sisk P."/>
            <person name="Stolte C."/>
            <person name="Sykes S."/>
            <person name="White J."/>
            <person name="Yandava C."/>
            <person name="Haas B."/>
            <person name="Nusbaum C."/>
            <person name="Birren B."/>
        </authorList>
    </citation>
    <scope>NUCLEOTIDE SEQUENCE</scope>
    <source>
        <strain evidence="5">ATCC 30864</strain>
    </source>
</reference>
<dbReference type="PhylomeDB" id="A0A0D2UT76"/>
<dbReference type="Pfam" id="PF00487">
    <property type="entry name" value="FA_desaturase"/>
    <property type="match status" value="1"/>
</dbReference>
<evidence type="ECO:0000259" key="3">
    <source>
        <dbReference type="Pfam" id="PF00487"/>
    </source>
</evidence>
<evidence type="ECO:0000256" key="2">
    <source>
        <dbReference type="SAM" id="Phobius"/>
    </source>
</evidence>
<organism evidence="4 5">
    <name type="scientific">Capsaspora owczarzaki (strain ATCC 30864)</name>
    <dbReference type="NCBI Taxonomy" id="595528"/>
    <lineage>
        <taxon>Eukaryota</taxon>
        <taxon>Filasterea</taxon>
        <taxon>Capsaspora</taxon>
    </lineage>
</organism>
<proteinExistence type="predicted"/>
<dbReference type="InParanoid" id="A0A0D2UT76"/>
<keyword evidence="2" id="KW-1133">Transmembrane helix</keyword>
<accession>A0A0D2UT76</accession>
<dbReference type="eggNOG" id="ENOG502S6AU">
    <property type="taxonomic scope" value="Eukaryota"/>
</dbReference>
<dbReference type="AlphaFoldDB" id="A0A0D2UT76"/>
<dbReference type="GO" id="GO:0006629">
    <property type="term" value="P:lipid metabolic process"/>
    <property type="evidence" value="ECO:0007669"/>
    <property type="project" value="InterPro"/>
</dbReference>
<dbReference type="Proteomes" id="UP000008743">
    <property type="component" value="Unassembled WGS sequence"/>
</dbReference>
<feature type="transmembrane region" description="Helical" evidence="2">
    <location>
        <begin position="316"/>
        <end position="340"/>
    </location>
</feature>
<feature type="transmembrane region" description="Helical" evidence="2">
    <location>
        <begin position="290"/>
        <end position="309"/>
    </location>
</feature>
<dbReference type="InterPro" id="IPR012171">
    <property type="entry name" value="Fatty_acid_desaturase"/>
</dbReference>
<name>A0A0D2UT76_CAPO3</name>
<protein>
    <recommendedName>
        <fullName evidence="3">Fatty acid desaturase domain-containing protein</fullName>
    </recommendedName>
</protein>
<feature type="domain" description="Fatty acid desaturase" evidence="3">
    <location>
        <begin position="168"/>
        <end position="404"/>
    </location>
</feature>
<feature type="transmembrane region" description="Helical" evidence="2">
    <location>
        <begin position="159"/>
        <end position="177"/>
    </location>
</feature>
<keyword evidence="2" id="KW-0812">Transmembrane</keyword>
<dbReference type="PANTHER" id="PTHR19353:SF73">
    <property type="entry name" value="FATTY ACID DESATURASE"/>
    <property type="match status" value="1"/>
</dbReference>
<feature type="transmembrane region" description="Helical" evidence="2">
    <location>
        <begin position="265"/>
        <end position="284"/>
    </location>
</feature>
<keyword evidence="2" id="KW-0472">Membrane</keyword>
<dbReference type="InterPro" id="IPR005804">
    <property type="entry name" value="FA_desaturase_dom"/>
</dbReference>